<dbReference type="Proteomes" id="UP000183287">
    <property type="component" value="Unassembled WGS sequence"/>
</dbReference>
<feature type="non-terminal residue" evidence="1">
    <location>
        <position position="1"/>
    </location>
</feature>
<protein>
    <recommendedName>
        <fullName evidence="3">Transposase</fullName>
    </recommendedName>
</protein>
<reference evidence="2" key="1">
    <citation type="submission" date="2016-10" db="EMBL/GenBank/DDBJ databases">
        <authorList>
            <person name="Varghese N."/>
            <person name="Submissions S."/>
        </authorList>
    </citation>
    <scope>NUCLEOTIDE SEQUENCE [LARGE SCALE GENOMIC DNA]</scope>
    <source>
        <strain evidence="2">Nm44</strain>
    </source>
</reference>
<sequence>AGGHDGKIFDQIRPQLHSNELCGDKAYRRPNAEDIRQAQNLTVLTPVKKTKRATLSGATGPMVVYSGCSRSATD</sequence>
<evidence type="ECO:0000313" key="2">
    <source>
        <dbReference type="Proteomes" id="UP000183287"/>
    </source>
</evidence>
<dbReference type="AlphaFoldDB" id="A0A1I4VGQ4"/>
<dbReference type="RefSeq" id="WP_218152157.1">
    <property type="nucleotide sequence ID" value="NZ_FOUB01000083.1"/>
</dbReference>
<keyword evidence="2" id="KW-1185">Reference proteome</keyword>
<evidence type="ECO:0000313" key="1">
    <source>
        <dbReference type="EMBL" id="SFN00372.1"/>
    </source>
</evidence>
<dbReference type="EMBL" id="FOUB01000083">
    <property type="protein sequence ID" value="SFN00372.1"/>
    <property type="molecule type" value="Genomic_DNA"/>
</dbReference>
<organism evidence="1 2">
    <name type="scientific">Nitrosomonas communis</name>
    <dbReference type="NCBI Taxonomy" id="44574"/>
    <lineage>
        <taxon>Bacteria</taxon>
        <taxon>Pseudomonadati</taxon>
        <taxon>Pseudomonadota</taxon>
        <taxon>Betaproteobacteria</taxon>
        <taxon>Nitrosomonadales</taxon>
        <taxon>Nitrosomonadaceae</taxon>
        <taxon>Nitrosomonas</taxon>
    </lineage>
</organism>
<accession>A0A1I4VGQ4</accession>
<proteinExistence type="predicted"/>
<gene>
    <name evidence="1" type="ORF">SAMN05421863_10831</name>
</gene>
<name>A0A1I4VGQ4_9PROT</name>
<evidence type="ECO:0008006" key="3">
    <source>
        <dbReference type="Google" id="ProtNLM"/>
    </source>
</evidence>